<organism evidence="3 4">
    <name type="scientific">Cyclobacterium amurskyense</name>
    <dbReference type="NCBI Taxonomy" id="320787"/>
    <lineage>
        <taxon>Bacteria</taxon>
        <taxon>Pseudomonadati</taxon>
        <taxon>Bacteroidota</taxon>
        <taxon>Cytophagia</taxon>
        <taxon>Cytophagales</taxon>
        <taxon>Cyclobacteriaceae</taxon>
        <taxon>Cyclobacterium</taxon>
    </lineage>
</organism>
<feature type="domain" description="DUF3857" evidence="2">
    <location>
        <begin position="44"/>
        <end position="206"/>
    </location>
</feature>
<gene>
    <name evidence="3" type="ORF">CA2015_3202</name>
</gene>
<dbReference type="Gene3D" id="3.10.620.30">
    <property type="match status" value="1"/>
</dbReference>
<dbReference type="KEGG" id="camu:CA2015_3202"/>
<evidence type="ECO:0000259" key="2">
    <source>
        <dbReference type="Pfam" id="PF12969"/>
    </source>
</evidence>
<dbReference type="OrthoDB" id="8595007at2"/>
<dbReference type="Pfam" id="PF01841">
    <property type="entry name" value="Transglut_core"/>
    <property type="match status" value="1"/>
</dbReference>
<evidence type="ECO:0000313" key="3">
    <source>
        <dbReference type="EMBL" id="AKP52599.1"/>
    </source>
</evidence>
<dbReference type="SUPFAM" id="SSF54001">
    <property type="entry name" value="Cysteine proteinases"/>
    <property type="match status" value="1"/>
</dbReference>
<dbReference type="Gene3D" id="2.60.40.3140">
    <property type="match status" value="1"/>
</dbReference>
<evidence type="ECO:0000259" key="1">
    <source>
        <dbReference type="Pfam" id="PF01841"/>
    </source>
</evidence>
<name>A0A0H4PEB3_9BACT</name>
<evidence type="ECO:0000313" key="4">
    <source>
        <dbReference type="Proteomes" id="UP000036520"/>
    </source>
</evidence>
<dbReference type="AlphaFoldDB" id="A0A0H4PEB3"/>
<dbReference type="EMBL" id="CP012040">
    <property type="protein sequence ID" value="AKP52599.1"/>
    <property type="molecule type" value="Genomic_DNA"/>
</dbReference>
<accession>A0A0H4PEB3</accession>
<dbReference type="Proteomes" id="UP000036520">
    <property type="component" value="Chromosome"/>
</dbReference>
<keyword evidence="4" id="KW-1185">Reference proteome</keyword>
<dbReference type="Pfam" id="PF12969">
    <property type="entry name" value="DUF3857"/>
    <property type="match status" value="1"/>
</dbReference>
<dbReference type="InterPro" id="IPR002931">
    <property type="entry name" value="Transglutaminase-like"/>
</dbReference>
<proteinExistence type="predicted"/>
<feature type="domain" description="Transglutaminase-like" evidence="1">
    <location>
        <begin position="267"/>
        <end position="371"/>
    </location>
</feature>
<dbReference type="PATRIC" id="fig|320787.5.peg.3495"/>
<protein>
    <recommendedName>
        <fullName evidence="5">DUF3857 domain-containing protein</fullName>
    </recommendedName>
</protein>
<sequence>MFSALFLYIFLSLSSIPINLNRENISIPVYSNLTKQSKITLLEDYSYELEINQVTTIYDSKGLSHASQHFIIDQFTSLDNFEVKVVNSNNGKTIKKYKTKDLEKRALIDNGSIYQDLEVMYFTPEASSFPIKVEMTARIKKSGNFYFPSWNPQNFHHQKVEQASLEVNYPKALGIRYKTQLFEGDFNESSDTETQTLLWTTHNHPPSTTDAKDTELTKIKLAPVKFGIDGFEASMDTWENFGLWFYQLNKERTNLPEEFKQEVKLMVKDAGSDIEKIQILYKYLQNNYRYVSIQLGIGGWRPMESAEVLSKKYGDCKGLTLFMKAMLSEVGISADYTLVNAGKDTSFDEDFPSNQFNHAILRINSGKNRYWLECTSNHLPAGFLGAFTKNRKVLVITPEGGKIDHTPSYSDPVFNTTKIITSIILMEDGNAKIEGSLLQQGFPAETVIMKTFDKKEKEINTIFNEQIGVNGLLINELSLDKIINWKEIATEINFSGVVLRYFRNTNKRVFIPMSWFNWKINMEAPTGNYVEEISIKKHRALDVESIPKNITINKEKFDINLEIAIDEENILIKKYIKVKDTISLSSEEQKALLIAINETLKGELILTKQ</sequence>
<dbReference type="InterPro" id="IPR024618">
    <property type="entry name" value="DUF3857"/>
</dbReference>
<dbReference type="InterPro" id="IPR038765">
    <property type="entry name" value="Papain-like_cys_pep_sf"/>
</dbReference>
<evidence type="ECO:0008006" key="5">
    <source>
        <dbReference type="Google" id="ProtNLM"/>
    </source>
</evidence>
<reference evidence="3 4" key="1">
    <citation type="submission" date="2015-07" db="EMBL/GenBank/DDBJ databases">
        <authorList>
            <person name="Kim K.M."/>
        </authorList>
    </citation>
    <scope>NUCLEOTIDE SEQUENCE [LARGE SCALE GENOMIC DNA]</scope>
    <source>
        <strain evidence="3 4">KCTC 12363</strain>
    </source>
</reference>
<dbReference type="STRING" id="320787.CA2015_3202"/>